<keyword evidence="1" id="KW-0597">Phosphoprotein</keyword>
<dbReference type="PROSITE" id="PS50110">
    <property type="entry name" value="RESPONSE_REGULATORY"/>
    <property type="match status" value="1"/>
</dbReference>
<dbReference type="GO" id="GO:0000976">
    <property type="term" value="F:transcription cis-regulatory region binding"/>
    <property type="evidence" value="ECO:0007669"/>
    <property type="project" value="InterPro"/>
</dbReference>
<dbReference type="InterPro" id="IPR047671">
    <property type="entry name" value="MtrAB_MtrA"/>
</dbReference>
<evidence type="ECO:0000256" key="6">
    <source>
        <dbReference type="ARBA" id="ARBA00035142"/>
    </source>
</evidence>
<dbReference type="CDD" id="cd17626">
    <property type="entry name" value="REC_OmpR_MtrA-like"/>
    <property type="match status" value="1"/>
</dbReference>
<proteinExistence type="predicted"/>
<dbReference type="CDD" id="cd00383">
    <property type="entry name" value="trans_reg_C"/>
    <property type="match status" value="1"/>
</dbReference>
<dbReference type="FunFam" id="1.10.10.10:FF:000033">
    <property type="entry name" value="DNA-binding response regulator MtrA"/>
    <property type="match status" value="1"/>
</dbReference>
<dbReference type="SUPFAM" id="SSF52172">
    <property type="entry name" value="CheY-like"/>
    <property type="match status" value="1"/>
</dbReference>
<protein>
    <recommendedName>
        <fullName evidence="6">DNA-binding response regulator MtrA</fullName>
    </recommendedName>
</protein>
<dbReference type="InterPro" id="IPR011006">
    <property type="entry name" value="CheY-like_superfamily"/>
</dbReference>
<dbReference type="GO" id="GO:0000156">
    <property type="term" value="F:phosphorelay response regulator activity"/>
    <property type="evidence" value="ECO:0007669"/>
    <property type="project" value="InterPro"/>
</dbReference>
<name>A0A6J7FF00_9ZZZZ</name>
<dbReference type="PANTHER" id="PTHR48111:SF21">
    <property type="entry name" value="DNA-BINDING DUAL MASTER TRANSCRIPTIONAL REGULATOR RPAA"/>
    <property type="match status" value="1"/>
</dbReference>
<dbReference type="FunFam" id="3.40.50.2300:FF:000001">
    <property type="entry name" value="DNA-binding response regulator PhoB"/>
    <property type="match status" value="1"/>
</dbReference>
<dbReference type="GO" id="GO:0005829">
    <property type="term" value="C:cytosol"/>
    <property type="evidence" value="ECO:0007669"/>
    <property type="project" value="TreeGrafter"/>
</dbReference>
<keyword evidence="2" id="KW-0902">Two-component regulatory system</keyword>
<feature type="domain" description="Response regulatory" evidence="7">
    <location>
        <begin position="11"/>
        <end position="124"/>
    </location>
</feature>
<dbReference type="InterPro" id="IPR036388">
    <property type="entry name" value="WH-like_DNA-bd_sf"/>
</dbReference>
<evidence type="ECO:0000256" key="5">
    <source>
        <dbReference type="ARBA" id="ARBA00023163"/>
    </source>
</evidence>
<dbReference type="Gene3D" id="6.10.250.690">
    <property type="match status" value="1"/>
</dbReference>
<dbReference type="SMART" id="SM00862">
    <property type="entry name" value="Trans_reg_C"/>
    <property type="match status" value="1"/>
</dbReference>
<evidence type="ECO:0000256" key="3">
    <source>
        <dbReference type="ARBA" id="ARBA00023015"/>
    </source>
</evidence>
<dbReference type="NCBIfam" id="NF040689">
    <property type="entry name" value="MtrAB_MtrA"/>
    <property type="match status" value="1"/>
</dbReference>
<evidence type="ECO:0000256" key="2">
    <source>
        <dbReference type="ARBA" id="ARBA00023012"/>
    </source>
</evidence>
<keyword evidence="4" id="KW-0238">DNA-binding</keyword>
<dbReference type="SMART" id="SM00448">
    <property type="entry name" value="REC"/>
    <property type="match status" value="1"/>
</dbReference>
<keyword evidence="3" id="KW-0805">Transcription regulation</keyword>
<evidence type="ECO:0000259" key="8">
    <source>
        <dbReference type="PROSITE" id="PS51755"/>
    </source>
</evidence>
<dbReference type="InterPro" id="IPR001867">
    <property type="entry name" value="OmpR/PhoB-type_DNA-bd"/>
</dbReference>
<accession>A0A6J7FF00</accession>
<dbReference type="Gene3D" id="3.40.50.2300">
    <property type="match status" value="1"/>
</dbReference>
<gene>
    <name evidence="9" type="ORF">UFOPK3516_00479</name>
</gene>
<dbReference type="GO" id="GO:0032993">
    <property type="term" value="C:protein-DNA complex"/>
    <property type="evidence" value="ECO:0007669"/>
    <property type="project" value="TreeGrafter"/>
</dbReference>
<dbReference type="PROSITE" id="PS51755">
    <property type="entry name" value="OMPR_PHOB"/>
    <property type="match status" value="1"/>
</dbReference>
<dbReference type="AlphaFoldDB" id="A0A6J7FF00"/>
<evidence type="ECO:0000259" key="7">
    <source>
        <dbReference type="PROSITE" id="PS50110"/>
    </source>
</evidence>
<dbReference type="InterPro" id="IPR039420">
    <property type="entry name" value="WalR-like"/>
</dbReference>
<dbReference type="InterPro" id="IPR001789">
    <property type="entry name" value="Sig_transdc_resp-reg_receiver"/>
</dbReference>
<sequence>MAHSVSSSSAHVLIVDDDSNLAEMMGIALTQAGFRITTCGDGVSAVETFTKVSPDVVLLDVMLPGIDGIEVCRRIREISGTPIVMITAKTDDADVISGLEMGADDYIVKPCPTNVLVARVRARLRPVPASTAGATFRVEDIEIDTSAHRVTREGIEIGLTPLEFNLLVALAAEPHRVLSREELLEHVWGYQYKADTRLVNVHVQRLRSKVEHDADNPQIVRTVRGIGYRAGGE</sequence>
<dbReference type="Pfam" id="PF00486">
    <property type="entry name" value="Trans_reg_C"/>
    <property type="match status" value="1"/>
</dbReference>
<dbReference type="EMBL" id="CAFBMB010000023">
    <property type="protein sequence ID" value="CAB4892388.1"/>
    <property type="molecule type" value="Genomic_DNA"/>
</dbReference>
<dbReference type="Gene3D" id="1.10.10.10">
    <property type="entry name" value="Winged helix-like DNA-binding domain superfamily/Winged helix DNA-binding domain"/>
    <property type="match status" value="1"/>
</dbReference>
<evidence type="ECO:0000256" key="4">
    <source>
        <dbReference type="ARBA" id="ARBA00023125"/>
    </source>
</evidence>
<dbReference type="InterPro" id="IPR047673">
    <property type="entry name" value="MtrA_REC"/>
</dbReference>
<dbReference type="PANTHER" id="PTHR48111">
    <property type="entry name" value="REGULATOR OF RPOS"/>
    <property type="match status" value="1"/>
</dbReference>
<evidence type="ECO:0000313" key="9">
    <source>
        <dbReference type="EMBL" id="CAB4892388.1"/>
    </source>
</evidence>
<feature type="domain" description="OmpR/PhoB-type" evidence="8">
    <location>
        <begin position="133"/>
        <end position="232"/>
    </location>
</feature>
<keyword evidence="5" id="KW-0804">Transcription</keyword>
<evidence type="ECO:0000256" key="1">
    <source>
        <dbReference type="ARBA" id="ARBA00022553"/>
    </source>
</evidence>
<reference evidence="9" key="1">
    <citation type="submission" date="2020-05" db="EMBL/GenBank/DDBJ databases">
        <authorList>
            <person name="Chiriac C."/>
            <person name="Salcher M."/>
            <person name="Ghai R."/>
            <person name="Kavagutti S V."/>
        </authorList>
    </citation>
    <scope>NUCLEOTIDE SEQUENCE</scope>
</reference>
<dbReference type="GO" id="GO:0045893">
    <property type="term" value="P:positive regulation of DNA-templated transcription"/>
    <property type="evidence" value="ECO:0007669"/>
    <property type="project" value="InterPro"/>
</dbReference>
<organism evidence="9">
    <name type="scientific">freshwater metagenome</name>
    <dbReference type="NCBI Taxonomy" id="449393"/>
    <lineage>
        <taxon>unclassified sequences</taxon>
        <taxon>metagenomes</taxon>
        <taxon>ecological metagenomes</taxon>
    </lineage>
</organism>
<dbReference type="Pfam" id="PF00072">
    <property type="entry name" value="Response_reg"/>
    <property type="match status" value="1"/>
</dbReference>